<organism evidence="5 6">
    <name type="scientific">Cohnella zeiphila</name>
    <dbReference type="NCBI Taxonomy" id="2761120"/>
    <lineage>
        <taxon>Bacteria</taxon>
        <taxon>Bacillati</taxon>
        <taxon>Bacillota</taxon>
        <taxon>Bacilli</taxon>
        <taxon>Bacillales</taxon>
        <taxon>Paenibacillaceae</taxon>
        <taxon>Cohnella</taxon>
    </lineage>
</organism>
<keyword evidence="6" id="KW-1185">Reference proteome</keyword>
<dbReference type="Gene3D" id="3.30.1360.20">
    <property type="entry name" value="Transcriptional coactivator/pterin dehydratase"/>
    <property type="match status" value="1"/>
</dbReference>
<dbReference type="Pfam" id="PF01329">
    <property type="entry name" value="Pterin_4a"/>
    <property type="match status" value="1"/>
</dbReference>
<dbReference type="EMBL" id="JACJVO010000031">
    <property type="protein sequence ID" value="MBB6733936.1"/>
    <property type="molecule type" value="Genomic_DNA"/>
</dbReference>
<protein>
    <recommendedName>
        <fullName evidence="4">Putative pterin-4-alpha-carbinolamine dehydratase</fullName>
        <shortName evidence="4">PHS</shortName>
        <ecNumber evidence="4">4.2.1.96</ecNumber>
    </recommendedName>
    <alternativeName>
        <fullName evidence="4">4-alpha-hydroxy-tetrahydropterin dehydratase</fullName>
    </alternativeName>
    <alternativeName>
        <fullName evidence="4">Pterin carbinolamine dehydratase</fullName>
        <shortName evidence="4">PCD</shortName>
    </alternativeName>
</protein>
<evidence type="ECO:0000256" key="3">
    <source>
        <dbReference type="ARBA" id="ARBA00023239"/>
    </source>
</evidence>
<dbReference type="PANTHER" id="PTHR12599">
    <property type="entry name" value="PTERIN-4-ALPHA-CARBINOLAMINE DEHYDRATASE"/>
    <property type="match status" value="1"/>
</dbReference>
<evidence type="ECO:0000256" key="2">
    <source>
        <dbReference type="ARBA" id="ARBA00006472"/>
    </source>
</evidence>
<comment type="caution">
    <text evidence="5">The sequence shown here is derived from an EMBL/GenBank/DDBJ whole genome shotgun (WGS) entry which is preliminary data.</text>
</comment>
<dbReference type="RefSeq" id="WP_185131585.1">
    <property type="nucleotide sequence ID" value="NZ_JACJVO010000031.1"/>
</dbReference>
<sequence length="118" mass="13339">MSKKPLLTPEELEKGLEELPGWTVEEGKRILRKILFPAFSEAISFVNRVAEEAEKRNHHPFIAIDYRRVTLRLTTWHSGGLTELDLESAAAYERLLLPETGLRVGPYINLNKEGGVLG</sequence>
<keyword evidence="3 4" id="KW-0456">Lyase</keyword>
<evidence type="ECO:0000256" key="4">
    <source>
        <dbReference type="HAMAP-Rule" id="MF_00434"/>
    </source>
</evidence>
<dbReference type="NCBIfam" id="NF002017">
    <property type="entry name" value="PRK00823.1-2"/>
    <property type="match status" value="1"/>
</dbReference>
<dbReference type="AlphaFoldDB" id="A0A7X0SPY4"/>
<dbReference type="Proteomes" id="UP000564644">
    <property type="component" value="Unassembled WGS sequence"/>
</dbReference>
<comment type="catalytic activity">
    <reaction evidence="1 4">
        <text>(4aS,6R)-4a-hydroxy-L-erythro-5,6,7,8-tetrahydrobiopterin = (6R)-L-erythro-6,7-dihydrobiopterin + H2O</text>
        <dbReference type="Rhea" id="RHEA:11920"/>
        <dbReference type="ChEBI" id="CHEBI:15377"/>
        <dbReference type="ChEBI" id="CHEBI:15642"/>
        <dbReference type="ChEBI" id="CHEBI:43120"/>
        <dbReference type="EC" id="4.2.1.96"/>
    </reaction>
</comment>
<reference evidence="5 6" key="1">
    <citation type="submission" date="2020-08" db="EMBL/GenBank/DDBJ databases">
        <title>Cohnella phylogeny.</title>
        <authorList>
            <person name="Dunlap C."/>
        </authorList>
    </citation>
    <scope>NUCLEOTIDE SEQUENCE [LARGE SCALE GENOMIC DNA]</scope>
    <source>
        <strain evidence="5 6">CBP 2801</strain>
    </source>
</reference>
<evidence type="ECO:0000313" key="5">
    <source>
        <dbReference type="EMBL" id="MBB6733936.1"/>
    </source>
</evidence>
<dbReference type="CDD" id="cd00488">
    <property type="entry name" value="PCD_DCoH"/>
    <property type="match status" value="1"/>
</dbReference>
<dbReference type="InterPro" id="IPR036428">
    <property type="entry name" value="PCD_sf"/>
</dbReference>
<proteinExistence type="inferred from homology"/>
<dbReference type="HAMAP" id="MF_00434">
    <property type="entry name" value="Pterin_4_alpha"/>
    <property type="match status" value="1"/>
</dbReference>
<accession>A0A7X0SPY4</accession>
<dbReference type="SUPFAM" id="SSF55248">
    <property type="entry name" value="PCD-like"/>
    <property type="match status" value="1"/>
</dbReference>
<dbReference type="EC" id="4.2.1.96" evidence="4"/>
<dbReference type="InterPro" id="IPR001533">
    <property type="entry name" value="Pterin_deHydtase"/>
</dbReference>
<gene>
    <name evidence="5" type="ORF">H7C18_23710</name>
</gene>
<name>A0A7X0SPY4_9BACL</name>
<comment type="similarity">
    <text evidence="2 4">Belongs to the pterin-4-alpha-carbinolamine dehydratase family.</text>
</comment>
<evidence type="ECO:0000256" key="1">
    <source>
        <dbReference type="ARBA" id="ARBA00001554"/>
    </source>
</evidence>
<evidence type="ECO:0000313" key="6">
    <source>
        <dbReference type="Proteomes" id="UP000564644"/>
    </source>
</evidence>
<dbReference type="PANTHER" id="PTHR12599:SF0">
    <property type="entry name" value="PTERIN-4-ALPHA-CARBINOLAMINE DEHYDRATASE"/>
    <property type="match status" value="1"/>
</dbReference>
<dbReference type="GO" id="GO:0006729">
    <property type="term" value="P:tetrahydrobiopterin biosynthetic process"/>
    <property type="evidence" value="ECO:0007669"/>
    <property type="project" value="InterPro"/>
</dbReference>
<dbReference type="GO" id="GO:0008124">
    <property type="term" value="F:4-alpha-hydroxytetrahydrobiopterin dehydratase activity"/>
    <property type="evidence" value="ECO:0007669"/>
    <property type="project" value="UniProtKB-UniRule"/>
</dbReference>